<evidence type="ECO:0000256" key="2">
    <source>
        <dbReference type="ARBA" id="ARBA00022692"/>
    </source>
</evidence>
<comment type="function">
    <text evidence="7">Part of the twin-arginine translocation (Tat) system that transports large folded proteins containing a characteristic twin-arginine motif in their signal peptide across membranes. Together with TatB, TatC is part of a receptor directly interacting with Tat signal peptides.</text>
</comment>
<evidence type="ECO:0000256" key="1">
    <source>
        <dbReference type="ARBA" id="ARBA00004141"/>
    </source>
</evidence>
<keyword evidence="7" id="KW-0813">Transport</keyword>
<reference evidence="8 9" key="1">
    <citation type="submission" date="2019-11" db="EMBL/GenBank/DDBJ databases">
        <authorList>
            <person name="Criscuolo A."/>
        </authorList>
    </citation>
    <scope>NUCLEOTIDE SEQUENCE [LARGE SCALE GENOMIC DNA]</scope>
    <source>
        <strain evidence="8">CIP111667</strain>
    </source>
</reference>
<evidence type="ECO:0000313" key="9">
    <source>
        <dbReference type="Proteomes" id="UP000419743"/>
    </source>
</evidence>
<dbReference type="GO" id="GO:0043953">
    <property type="term" value="P:protein transport by the Tat complex"/>
    <property type="evidence" value="ECO:0007669"/>
    <property type="project" value="UniProtKB-UniRule"/>
</dbReference>
<feature type="transmembrane region" description="Helical" evidence="7">
    <location>
        <begin position="220"/>
        <end position="241"/>
    </location>
</feature>
<comment type="similarity">
    <text evidence="7">Belongs to the TatC family.</text>
</comment>
<comment type="subcellular location">
    <subcellularLocation>
        <location evidence="7">Cell membrane</location>
        <topology evidence="7">Multi-pass membrane protein</topology>
    </subcellularLocation>
    <subcellularLocation>
        <location evidence="1">Membrane</location>
        <topology evidence="1">Multi-pass membrane protein</topology>
    </subcellularLocation>
</comment>
<proteinExistence type="inferred from homology"/>
<evidence type="ECO:0000313" key="8">
    <source>
        <dbReference type="EMBL" id="VZO40595.1"/>
    </source>
</evidence>
<keyword evidence="7" id="KW-1003">Cell membrane</keyword>
<comment type="subunit">
    <text evidence="7">The Tat system comprises two distinct complexes: a TatABC complex, containing multiple copies of TatA, TatB and TatC subunits, and a separate TatA complex, containing only TatA subunits. Substrates initially bind to the TatABC complex, which probably triggers association of the separate TatA complex to form the active translocon.</text>
</comment>
<keyword evidence="9" id="KW-1185">Reference proteome</keyword>
<feature type="transmembrane region" description="Helical" evidence="7">
    <location>
        <begin position="114"/>
        <end position="133"/>
    </location>
</feature>
<keyword evidence="3 7" id="KW-0653">Protein transport</keyword>
<protein>
    <recommendedName>
        <fullName evidence="7">Sec-independent protein translocase protein TatC</fullName>
    </recommendedName>
</protein>
<keyword evidence="6 7" id="KW-0472">Membrane</keyword>
<sequence length="270" mass="29686">MGARKSNPEARMALTAHLRELRKRFVLAAIGLAVGTIGGWFLFDPVFQALQAPIDQLAEEGRVAALNFGGIATSFDIKIRVALFVGALVSSPWWLYQVWAFITPGLTTKERRSALGFVAAAVPLFFAGAYLAWSVLPNAVRILTEFTPEGSVNWIGADVYLKFVMQFMLAFGIAFLMPLIMVVVNFLGLVRGQTWLKGWRWAIVGIFTFCAFATPTPDAISMILMALPIVGLYFIAVFICFQHDKRADKRRAKEDAELDAALADDTTSAA</sequence>
<feature type="transmembrane region" description="Helical" evidence="7">
    <location>
        <begin position="198"/>
        <end position="214"/>
    </location>
</feature>
<feature type="transmembrane region" description="Helical" evidence="7">
    <location>
        <begin position="163"/>
        <end position="186"/>
    </location>
</feature>
<feature type="transmembrane region" description="Helical" evidence="7">
    <location>
        <begin position="21"/>
        <end position="43"/>
    </location>
</feature>
<dbReference type="PANTHER" id="PTHR30371">
    <property type="entry name" value="SEC-INDEPENDENT PROTEIN TRANSLOCASE PROTEIN TATC"/>
    <property type="match status" value="1"/>
</dbReference>
<dbReference type="NCBIfam" id="TIGR00945">
    <property type="entry name" value="tatC"/>
    <property type="match status" value="1"/>
</dbReference>
<accession>A0A7M4DT01</accession>
<keyword evidence="5 7" id="KW-0811">Translocation</keyword>
<keyword evidence="2 7" id="KW-0812">Transmembrane</keyword>
<dbReference type="GO" id="GO:0033281">
    <property type="term" value="C:TAT protein transport complex"/>
    <property type="evidence" value="ECO:0007669"/>
    <property type="project" value="UniProtKB-UniRule"/>
</dbReference>
<organism evidence="8 9">
    <name type="scientific">Occultella aeris</name>
    <dbReference type="NCBI Taxonomy" id="2761496"/>
    <lineage>
        <taxon>Bacteria</taxon>
        <taxon>Bacillati</taxon>
        <taxon>Actinomycetota</taxon>
        <taxon>Actinomycetes</taxon>
        <taxon>Micrococcales</taxon>
        <taxon>Ruaniaceae</taxon>
        <taxon>Occultella</taxon>
    </lineage>
</organism>
<dbReference type="Proteomes" id="UP000419743">
    <property type="component" value="Unassembled WGS sequence"/>
</dbReference>
<dbReference type="Pfam" id="PF00902">
    <property type="entry name" value="TatC"/>
    <property type="match status" value="1"/>
</dbReference>
<dbReference type="GO" id="GO:0065002">
    <property type="term" value="P:intracellular protein transmembrane transport"/>
    <property type="evidence" value="ECO:0007669"/>
    <property type="project" value="TreeGrafter"/>
</dbReference>
<dbReference type="HAMAP" id="MF_00902">
    <property type="entry name" value="TatC"/>
    <property type="match status" value="1"/>
</dbReference>
<gene>
    <name evidence="8" type="primary">tatC2</name>
    <name evidence="7" type="synonym">tatC</name>
    <name evidence="8" type="ORF">HALOF300_05303</name>
</gene>
<evidence type="ECO:0000256" key="6">
    <source>
        <dbReference type="ARBA" id="ARBA00023136"/>
    </source>
</evidence>
<evidence type="ECO:0000256" key="3">
    <source>
        <dbReference type="ARBA" id="ARBA00022927"/>
    </source>
</evidence>
<dbReference type="PANTHER" id="PTHR30371:SF0">
    <property type="entry name" value="SEC-INDEPENDENT PROTEIN TRANSLOCASE PROTEIN TATC, CHLOROPLASTIC-RELATED"/>
    <property type="match status" value="1"/>
</dbReference>
<dbReference type="PRINTS" id="PR01840">
    <property type="entry name" value="TATCFAMILY"/>
</dbReference>
<name>A0A7M4DT01_9MICO</name>
<feature type="transmembrane region" description="Helical" evidence="7">
    <location>
        <begin position="81"/>
        <end position="102"/>
    </location>
</feature>
<comment type="caution">
    <text evidence="8">The sequence shown here is derived from an EMBL/GenBank/DDBJ whole genome shotgun (WGS) entry which is preliminary data.</text>
</comment>
<evidence type="ECO:0000256" key="5">
    <source>
        <dbReference type="ARBA" id="ARBA00023010"/>
    </source>
</evidence>
<dbReference type="InterPro" id="IPR002033">
    <property type="entry name" value="TatC"/>
</dbReference>
<keyword evidence="4 7" id="KW-1133">Transmembrane helix</keyword>
<evidence type="ECO:0000256" key="7">
    <source>
        <dbReference type="HAMAP-Rule" id="MF_00902"/>
    </source>
</evidence>
<dbReference type="AlphaFoldDB" id="A0A7M4DT01"/>
<evidence type="ECO:0000256" key="4">
    <source>
        <dbReference type="ARBA" id="ARBA00022989"/>
    </source>
</evidence>
<dbReference type="EMBL" id="CACRYJ010000071">
    <property type="protein sequence ID" value="VZO40595.1"/>
    <property type="molecule type" value="Genomic_DNA"/>
</dbReference>
<dbReference type="GO" id="GO:0009977">
    <property type="term" value="F:proton motive force dependent protein transmembrane transporter activity"/>
    <property type="evidence" value="ECO:0007669"/>
    <property type="project" value="TreeGrafter"/>
</dbReference>